<dbReference type="RefSeq" id="WP_057754413.1">
    <property type="nucleotide sequence ID" value="NZ_JQBP01000002.1"/>
</dbReference>
<dbReference type="PROSITE" id="PS00786">
    <property type="entry name" value="5_NUCLEOTIDASE_2"/>
    <property type="match status" value="1"/>
</dbReference>
<dbReference type="PRINTS" id="PR01607">
    <property type="entry name" value="APYRASEFAMLY"/>
</dbReference>
<comment type="similarity">
    <text evidence="2">Belongs to the 5'-nucleotidase family.</text>
</comment>
<dbReference type="GO" id="GO:0030288">
    <property type="term" value="C:outer membrane-bounded periplasmic space"/>
    <property type="evidence" value="ECO:0007669"/>
    <property type="project" value="TreeGrafter"/>
</dbReference>
<comment type="caution">
    <text evidence="5">The sequence shown here is derived from an EMBL/GenBank/DDBJ whole genome shotgun (WGS) entry which is preliminary data.</text>
</comment>
<dbReference type="InterPro" id="IPR006179">
    <property type="entry name" value="5_nucleotidase/apyrase"/>
</dbReference>
<dbReference type="PANTHER" id="PTHR11575:SF6">
    <property type="entry name" value="2',3'-CYCLIC-NUCLEOTIDE 2'-PHOSPHODIESTERASE_3'-NUCLEOTIDASE"/>
    <property type="match status" value="1"/>
</dbReference>
<reference evidence="5 6" key="1">
    <citation type="journal article" date="2015" name="Genome Announc.">
        <title>Expanding the biotechnology potential of lactobacilli through comparative genomics of 213 strains and associated genera.</title>
        <authorList>
            <person name="Sun Z."/>
            <person name="Harris H.M."/>
            <person name="McCann A."/>
            <person name="Guo C."/>
            <person name="Argimon S."/>
            <person name="Zhang W."/>
            <person name="Yang X."/>
            <person name="Jeffery I.B."/>
            <person name="Cooney J.C."/>
            <person name="Kagawa T.F."/>
            <person name="Liu W."/>
            <person name="Song Y."/>
            <person name="Salvetti E."/>
            <person name="Wrobel A."/>
            <person name="Rasinkangas P."/>
            <person name="Parkhill J."/>
            <person name="Rea M.C."/>
            <person name="O'Sullivan O."/>
            <person name="Ritari J."/>
            <person name="Douillard F.P."/>
            <person name="Paul Ross R."/>
            <person name="Yang R."/>
            <person name="Briner A.E."/>
            <person name="Felis G.E."/>
            <person name="de Vos W.M."/>
            <person name="Barrangou R."/>
            <person name="Klaenhammer T.R."/>
            <person name="Caufield P.W."/>
            <person name="Cui Y."/>
            <person name="Zhang H."/>
            <person name="O'Toole P.W."/>
        </authorList>
    </citation>
    <scope>NUCLEOTIDE SEQUENCE [LARGE SCALE GENOMIC DNA]</scope>
    <source>
        <strain evidence="5 6">DSM 20593</strain>
    </source>
</reference>
<dbReference type="Proteomes" id="UP000051655">
    <property type="component" value="Unassembled WGS sequence"/>
</dbReference>
<dbReference type="InterPro" id="IPR036907">
    <property type="entry name" value="5'-Nucleotdase_C_sf"/>
</dbReference>
<dbReference type="InterPro" id="IPR029052">
    <property type="entry name" value="Metallo-depent_PP-like"/>
</dbReference>
<dbReference type="OrthoDB" id="9801679at2"/>
<dbReference type="PANTHER" id="PTHR11575">
    <property type="entry name" value="5'-NUCLEOTIDASE-RELATED"/>
    <property type="match status" value="1"/>
</dbReference>
<dbReference type="Gene3D" id="3.90.780.10">
    <property type="entry name" value="5'-Nucleotidase, C-terminal domain"/>
    <property type="match status" value="1"/>
</dbReference>
<feature type="domain" description="5'-Nucleotidase C-terminal" evidence="4">
    <location>
        <begin position="323"/>
        <end position="475"/>
    </location>
</feature>
<dbReference type="InterPro" id="IPR006146">
    <property type="entry name" value="5'-Nucleotdase_CS"/>
</dbReference>
<dbReference type="GO" id="GO:0000166">
    <property type="term" value="F:nucleotide binding"/>
    <property type="evidence" value="ECO:0007669"/>
    <property type="project" value="UniProtKB-KW"/>
</dbReference>
<dbReference type="AlphaFoldDB" id="A0A0R2JDF8"/>
<evidence type="ECO:0000313" key="6">
    <source>
        <dbReference type="Proteomes" id="UP000051655"/>
    </source>
</evidence>
<dbReference type="STRING" id="1616.IV73_GL000549"/>
<dbReference type="InterPro" id="IPR008334">
    <property type="entry name" value="5'-Nucleotdase_C"/>
</dbReference>
<keyword evidence="2" id="KW-0547">Nucleotide-binding</keyword>
<dbReference type="InterPro" id="IPR004843">
    <property type="entry name" value="Calcineurin-like_PHP"/>
</dbReference>
<evidence type="ECO:0000259" key="4">
    <source>
        <dbReference type="Pfam" id="PF02872"/>
    </source>
</evidence>
<dbReference type="Gene3D" id="3.60.21.10">
    <property type="match status" value="1"/>
</dbReference>
<gene>
    <name evidence="5" type="ORF">IV73_GL000549</name>
</gene>
<dbReference type="SUPFAM" id="SSF55816">
    <property type="entry name" value="5'-nucleotidase (syn. UDP-sugar hydrolase), C-terminal domain"/>
    <property type="match status" value="1"/>
</dbReference>
<dbReference type="GO" id="GO:0009166">
    <property type="term" value="P:nucleotide catabolic process"/>
    <property type="evidence" value="ECO:0007669"/>
    <property type="project" value="InterPro"/>
</dbReference>
<keyword evidence="1" id="KW-0732">Signal</keyword>
<feature type="domain" description="Calcineurin-like phosphoesterase" evidence="3">
    <location>
        <begin position="3"/>
        <end position="234"/>
    </location>
</feature>
<dbReference type="SUPFAM" id="SSF56300">
    <property type="entry name" value="Metallo-dependent phosphatases"/>
    <property type="match status" value="1"/>
</dbReference>
<protein>
    <submittedName>
        <fullName evidence="5">Nucleotidase</fullName>
    </submittedName>
</protein>
<dbReference type="EMBL" id="JQBP01000002">
    <property type="protein sequence ID" value="KRN75384.1"/>
    <property type="molecule type" value="Genomic_DNA"/>
</dbReference>
<sequence>MRIKILSTSDVHGYLQADDFRRPLTNQALGLEKAATVLKSETEQDDQLVIRIENGDFIQGSPFMEYLTLQPVTQTRTFFNQLSQALQYDVHVLGNHEFNYGRTYLEQVLQDLPVLNANILDETTQRPFLGEPYRIFKQHGYKVGVIGLTTKFIPHWETAEHIQGLVFADPVDVAKQYIQELKPQVDVIVIAYHGGFAEDLTTGEKLERVTGENQGYQLLQLSDVDALVTGHQHRRLAEVVAGVPTTQPGYRGEDVGAITLDLNTKHQVIDADAQLLDSGHAGVDEKIHTLTQIKQAKVNNWLDQPVGHVGHNMLIHNHKQARLYGHPFVELVNQVQMAYGQTQIANTALFNNEVRGLDDMVTRRDVMTNYIYPNTLVVERLSGQDIKDALEVSARYFQVNSQQELIINPLFLHPKTQHYNYDLWSGIEYTLDLSQPMNQRVQKVTVQGQPLDLKQKYEVALNSYRAGGAGNYPMYRPDKIVREVQQSTSELIINYLVQHPQLEISQPHNITTIGYQQVQPEE</sequence>
<dbReference type="GO" id="GO:0046872">
    <property type="term" value="F:metal ion binding"/>
    <property type="evidence" value="ECO:0007669"/>
    <property type="project" value="InterPro"/>
</dbReference>
<dbReference type="Pfam" id="PF02872">
    <property type="entry name" value="5_nucleotid_C"/>
    <property type="match status" value="1"/>
</dbReference>
<evidence type="ECO:0000259" key="3">
    <source>
        <dbReference type="Pfam" id="PF00149"/>
    </source>
</evidence>
<keyword evidence="6" id="KW-1185">Reference proteome</keyword>
<evidence type="ECO:0000313" key="5">
    <source>
        <dbReference type="EMBL" id="KRN75384.1"/>
    </source>
</evidence>
<dbReference type="PATRIC" id="fig|1616.3.peg.565"/>
<name>A0A0R2JDF8_9LACO</name>
<keyword evidence="2" id="KW-0378">Hydrolase</keyword>
<dbReference type="Pfam" id="PF00149">
    <property type="entry name" value="Metallophos"/>
    <property type="match status" value="1"/>
</dbReference>
<dbReference type="GO" id="GO:0016788">
    <property type="term" value="F:hydrolase activity, acting on ester bonds"/>
    <property type="evidence" value="ECO:0007669"/>
    <property type="project" value="InterPro"/>
</dbReference>
<organism evidence="5 6">
    <name type="scientific">Weissella kandleri</name>
    <dbReference type="NCBI Taxonomy" id="1616"/>
    <lineage>
        <taxon>Bacteria</taxon>
        <taxon>Bacillati</taxon>
        <taxon>Bacillota</taxon>
        <taxon>Bacilli</taxon>
        <taxon>Lactobacillales</taxon>
        <taxon>Lactobacillaceae</taxon>
        <taxon>Weissella</taxon>
    </lineage>
</organism>
<evidence type="ECO:0000256" key="2">
    <source>
        <dbReference type="RuleBase" id="RU362119"/>
    </source>
</evidence>
<accession>A0A0R2JDF8</accession>
<evidence type="ECO:0000256" key="1">
    <source>
        <dbReference type="ARBA" id="ARBA00022729"/>
    </source>
</evidence>
<proteinExistence type="inferred from homology"/>